<proteinExistence type="predicted"/>
<dbReference type="InterPro" id="IPR023214">
    <property type="entry name" value="HAD_sf"/>
</dbReference>
<dbReference type="InterPro" id="IPR051540">
    <property type="entry name" value="S-2-haloacid_dehalogenase"/>
</dbReference>
<dbReference type="EMBL" id="DVFJ01000015">
    <property type="protein sequence ID" value="HIQ71613.1"/>
    <property type="molecule type" value="Genomic_DNA"/>
</dbReference>
<dbReference type="GO" id="GO:0016787">
    <property type="term" value="F:hydrolase activity"/>
    <property type="evidence" value="ECO:0007669"/>
    <property type="project" value="UniProtKB-KW"/>
</dbReference>
<accession>A0A9D1CQY6</accession>
<protein>
    <submittedName>
        <fullName evidence="2">HAD family hydrolase</fullName>
    </submittedName>
</protein>
<organism evidence="2 3">
    <name type="scientific">Candidatus Onthenecus intestinigallinarum</name>
    <dbReference type="NCBI Taxonomy" id="2840875"/>
    <lineage>
        <taxon>Bacteria</taxon>
        <taxon>Bacillati</taxon>
        <taxon>Bacillota</taxon>
        <taxon>Clostridia</taxon>
        <taxon>Eubacteriales</taxon>
        <taxon>Candidatus Onthenecus</taxon>
    </lineage>
</organism>
<dbReference type="InterPro" id="IPR036412">
    <property type="entry name" value="HAD-like_sf"/>
</dbReference>
<dbReference type="Gene3D" id="3.40.50.1000">
    <property type="entry name" value="HAD superfamily/HAD-like"/>
    <property type="match status" value="1"/>
</dbReference>
<evidence type="ECO:0000313" key="3">
    <source>
        <dbReference type="Proteomes" id="UP000886887"/>
    </source>
</evidence>
<evidence type="ECO:0000313" key="2">
    <source>
        <dbReference type="EMBL" id="HIQ71613.1"/>
    </source>
</evidence>
<dbReference type="AlphaFoldDB" id="A0A9D1CQY6"/>
<comment type="caution">
    <text evidence="2">The sequence shown here is derived from an EMBL/GenBank/DDBJ whole genome shotgun (WGS) entry which is preliminary data.</text>
</comment>
<dbReference type="PANTHER" id="PTHR43316:SF3">
    <property type="entry name" value="HALOACID DEHALOGENASE, TYPE II (AFU_ORTHOLOGUE AFUA_2G07750)-RELATED"/>
    <property type="match status" value="1"/>
</dbReference>
<dbReference type="SUPFAM" id="SSF56784">
    <property type="entry name" value="HAD-like"/>
    <property type="match status" value="1"/>
</dbReference>
<reference evidence="2" key="1">
    <citation type="submission" date="2020-10" db="EMBL/GenBank/DDBJ databases">
        <authorList>
            <person name="Gilroy R."/>
        </authorList>
    </citation>
    <scope>NUCLEOTIDE SEQUENCE</scope>
    <source>
        <strain evidence="2">ChiSxjej2B14-6234</strain>
    </source>
</reference>
<dbReference type="PANTHER" id="PTHR43316">
    <property type="entry name" value="HYDROLASE, HALOACID DELAHOGENASE-RELATED"/>
    <property type="match status" value="1"/>
</dbReference>
<evidence type="ECO:0000256" key="1">
    <source>
        <dbReference type="ARBA" id="ARBA00022801"/>
    </source>
</evidence>
<gene>
    <name evidence="2" type="ORF">IAB73_05325</name>
</gene>
<keyword evidence="1 2" id="KW-0378">Hydrolase</keyword>
<dbReference type="Proteomes" id="UP000886887">
    <property type="component" value="Unassembled WGS sequence"/>
</dbReference>
<sequence>MKKRLIVCIDCGDTIVDESTQVFDGAGNVLRAEEIPGAVEAVLEIKRRGHPLALVADGRVVSFENILGRLGLWDVFDARAISEEVGAEKPDARMFRTALERLHCTPSDARRAVMIGNNVRRDVLGANRVGMTSVLLDWSPRYDMTPSDAGQTPDHVVHSPREWVGLIERIERALAAD</sequence>
<reference evidence="2" key="2">
    <citation type="journal article" date="2021" name="PeerJ">
        <title>Extensive microbial diversity within the chicken gut microbiome revealed by metagenomics and culture.</title>
        <authorList>
            <person name="Gilroy R."/>
            <person name="Ravi A."/>
            <person name="Getino M."/>
            <person name="Pursley I."/>
            <person name="Horton D.L."/>
            <person name="Alikhan N.F."/>
            <person name="Baker D."/>
            <person name="Gharbi K."/>
            <person name="Hall N."/>
            <person name="Watson M."/>
            <person name="Adriaenssens E.M."/>
            <person name="Foster-Nyarko E."/>
            <person name="Jarju S."/>
            <person name="Secka A."/>
            <person name="Antonio M."/>
            <person name="Oren A."/>
            <person name="Chaudhuri R.R."/>
            <person name="La Ragione R."/>
            <person name="Hildebrand F."/>
            <person name="Pallen M.J."/>
        </authorList>
    </citation>
    <scope>NUCLEOTIDE SEQUENCE</scope>
    <source>
        <strain evidence="2">ChiSxjej2B14-6234</strain>
    </source>
</reference>
<dbReference type="Pfam" id="PF00702">
    <property type="entry name" value="Hydrolase"/>
    <property type="match status" value="1"/>
</dbReference>
<name>A0A9D1CQY6_9FIRM</name>